<organism evidence="1 2">
    <name type="scientific">Scleroderma citrinum Foug A</name>
    <dbReference type="NCBI Taxonomy" id="1036808"/>
    <lineage>
        <taxon>Eukaryota</taxon>
        <taxon>Fungi</taxon>
        <taxon>Dikarya</taxon>
        <taxon>Basidiomycota</taxon>
        <taxon>Agaricomycotina</taxon>
        <taxon>Agaricomycetes</taxon>
        <taxon>Agaricomycetidae</taxon>
        <taxon>Boletales</taxon>
        <taxon>Sclerodermatineae</taxon>
        <taxon>Sclerodermataceae</taxon>
        <taxon>Scleroderma</taxon>
    </lineage>
</organism>
<proteinExistence type="predicted"/>
<reference evidence="2" key="2">
    <citation type="submission" date="2015-01" db="EMBL/GenBank/DDBJ databases">
        <title>Evolutionary Origins and Diversification of the Mycorrhizal Mutualists.</title>
        <authorList>
            <consortium name="DOE Joint Genome Institute"/>
            <consortium name="Mycorrhizal Genomics Consortium"/>
            <person name="Kohler A."/>
            <person name="Kuo A."/>
            <person name="Nagy L.G."/>
            <person name="Floudas D."/>
            <person name="Copeland A."/>
            <person name="Barry K.W."/>
            <person name="Cichocki N."/>
            <person name="Veneault-Fourrey C."/>
            <person name="LaButti K."/>
            <person name="Lindquist E.A."/>
            <person name="Lipzen A."/>
            <person name="Lundell T."/>
            <person name="Morin E."/>
            <person name="Murat C."/>
            <person name="Riley R."/>
            <person name="Ohm R."/>
            <person name="Sun H."/>
            <person name="Tunlid A."/>
            <person name="Henrissat B."/>
            <person name="Grigoriev I.V."/>
            <person name="Hibbett D.S."/>
            <person name="Martin F."/>
        </authorList>
    </citation>
    <scope>NUCLEOTIDE SEQUENCE [LARGE SCALE GENOMIC DNA]</scope>
    <source>
        <strain evidence="2">Foug A</strain>
    </source>
</reference>
<dbReference type="AlphaFoldDB" id="A0A0C3CWH9"/>
<dbReference type="InParanoid" id="A0A0C3CWH9"/>
<evidence type="ECO:0000313" key="1">
    <source>
        <dbReference type="EMBL" id="KIM52930.1"/>
    </source>
</evidence>
<accession>A0A0C3CWH9</accession>
<gene>
    <name evidence="1" type="ORF">SCLCIDRAFT_1223326</name>
</gene>
<dbReference type="Proteomes" id="UP000053989">
    <property type="component" value="Unassembled WGS sequence"/>
</dbReference>
<name>A0A0C3CWH9_9AGAM</name>
<protein>
    <submittedName>
        <fullName evidence="1">Uncharacterized protein</fullName>
    </submittedName>
</protein>
<dbReference type="HOGENOM" id="CLU_2706292_0_0_1"/>
<reference evidence="1 2" key="1">
    <citation type="submission" date="2014-04" db="EMBL/GenBank/DDBJ databases">
        <authorList>
            <consortium name="DOE Joint Genome Institute"/>
            <person name="Kuo A."/>
            <person name="Kohler A."/>
            <person name="Nagy L.G."/>
            <person name="Floudas D."/>
            <person name="Copeland A."/>
            <person name="Barry K.W."/>
            <person name="Cichocki N."/>
            <person name="Veneault-Fourrey C."/>
            <person name="LaButti K."/>
            <person name="Lindquist E.A."/>
            <person name="Lipzen A."/>
            <person name="Lundell T."/>
            <person name="Morin E."/>
            <person name="Murat C."/>
            <person name="Sun H."/>
            <person name="Tunlid A."/>
            <person name="Henrissat B."/>
            <person name="Grigoriev I.V."/>
            <person name="Hibbett D.S."/>
            <person name="Martin F."/>
            <person name="Nordberg H.P."/>
            <person name="Cantor M.N."/>
            <person name="Hua S.X."/>
        </authorList>
    </citation>
    <scope>NUCLEOTIDE SEQUENCE [LARGE SCALE GENOMIC DNA]</scope>
    <source>
        <strain evidence="1 2">Foug A</strain>
    </source>
</reference>
<keyword evidence="2" id="KW-1185">Reference proteome</keyword>
<dbReference type="EMBL" id="KN822195">
    <property type="protein sequence ID" value="KIM52930.1"/>
    <property type="molecule type" value="Genomic_DNA"/>
</dbReference>
<evidence type="ECO:0000313" key="2">
    <source>
        <dbReference type="Proteomes" id="UP000053989"/>
    </source>
</evidence>
<sequence length="73" mass="8309">MILDRPRNLYDNYQIDKVPGNFSVPPDGIEVSTHAFHRAFEPYENSWGTMVTLRTPTNSAAKETSLLTLSHFL</sequence>